<proteinExistence type="inferred from homology"/>
<evidence type="ECO:0000256" key="2">
    <source>
        <dbReference type="ARBA" id="ARBA00022603"/>
    </source>
</evidence>
<organism evidence="4 5">
    <name type="scientific">Candidatus Blautia pullicola</name>
    <dbReference type="NCBI Taxonomy" id="2838498"/>
    <lineage>
        <taxon>Bacteria</taxon>
        <taxon>Bacillati</taxon>
        <taxon>Bacillota</taxon>
        <taxon>Clostridia</taxon>
        <taxon>Lachnospirales</taxon>
        <taxon>Lachnospiraceae</taxon>
        <taxon>Blautia</taxon>
    </lineage>
</organism>
<dbReference type="Pfam" id="PF06253">
    <property type="entry name" value="MTTB"/>
    <property type="match status" value="1"/>
</dbReference>
<keyword evidence="2 4" id="KW-0489">Methyltransferase</keyword>
<dbReference type="EMBL" id="DXBG01000057">
    <property type="protein sequence ID" value="HIZ64768.1"/>
    <property type="molecule type" value="Genomic_DNA"/>
</dbReference>
<comment type="caution">
    <text evidence="4">The sequence shown here is derived from an EMBL/GenBank/DDBJ whole genome shotgun (WGS) entry which is preliminary data.</text>
</comment>
<reference evidence="4" key="1">
    <citation type="journal article" date="2021" name="PeerJ">
        <title>Extensive microbial diversity within the chicken gut microbiome revealed by metagenomics and culture.</title>
        <authorList>
            <person name="Gilroy R."/>
            <person name="Ravi A."/>
            <person name="Getino M."/>
            <person name="Pursley I."/>
            <person name="Horton D.L."/>
            <person name="Alikhan N.F."/>
            <person name="Baker D."/>
            <person name="Gharbi K."/>
            <person name="Hall N."/>
            <person name="Watson M."/>
            <person name="Adriaenssens E.M."/>
            <person name="Foster-Nyarko E."/>
            <person name="Jarju S."/>
            <person name="Secka A."/>
            <person name="Antonio M."/>
            <person name="Oren A."/>
            <person name="Chaudhuri R.R."/>
            <person name="La Ragione R."/>
            <person name="Hildebrand F."/>
            <person name="Pallen M.J."/>
        </authorList>
    </citation>
    <scope>NUCLEOTIDE SEQUENCE</scope>
    <source>
        <strain evidence="4">1068</strain>
    </source>
</reference>
<name>A0A9D2FNZ8_9FIRM</name>
<keyword evidence="3" id="KW-0808">Transferase</keyword>
<dbReference type="InterPro" id="IPR010426">
    <property type="entry name" value="MTTB_MeTrfase"/>
</dbReference>
<dbReference type="GO" id="GO:0015948">
    <property type="term" value="P:methanogenesis"/>
    <property type="evidence" value="ECO:0007669"/>
    <property type="project" value="InterPro"/>
</dbReference>
<dbReference type="AlphaFoldDB" id="A0A9D2FNZ8"/>
<dbReference type="Gene3D" id="3.20.20.480">
    <property type="entry name" value="Trimethylamine methyltransferase-like"/>
    <property type="match status" value="1"/>
</dbReference>
<protein>
    <submittedName>
        <fullName evidence="4">Trimethylamine methyltransferase family protein</fullName>
    </submittedName>
</protein>
<evidence type="ECO:0000313" key="4">
    <source>
        <dbReference type="EMBL" id="HIZ64768.1"/>
    </source>
</evidence>
<evidence type="ECO:0000256" key="1">
    <source>
        <dbReference type="ARBA" id="ARBA00007137"/>
    </source>
</evidence>
<gene>
    <name evidence="4" type="ORF">H9809_02500</name>
</gene>
<evidence type="ECO:0000256" key="3">
    <source>
        <dbReference type="ARBA" id="ARBA00022679"/>
    </source>
</evidence>
<evidence type="ECO:0000313" key="5">
    <source>
        <dbReference type="Proteomes" id="UP000824056"/>
    </source>
</evidence>
<reference evidence="4" key="2">
    <citation type="submission" date="2021-04" db="EMBL/GenBank/DDBJ databases">
        <authorList>
            <person name="Gilroy R."/>
        </authorList>
    </citation>
    <scope>NUCLEOTIDE SEQUENCE</scope>
    <source>
        <strain evidence="4">1068</strain>
    </source>
</reference>
<dbReference type="InterPro" id="IPR038601">
    <property type="entry name" value="MttB-like_sf"/>
</dbReference>
<comment type="similarity">
    <text evidence="1">Belongs to the trimethylamine methyltransferase family.</text>
</comment>
<accession>A0A9D2FNZ8</accession>
<dbReference type="GO" id="GO:0032259">
    <property type="term" value="P:methylation"/>
    <property type="evidence" value="ECO:0007669"/>
    <property type="project" value="UniProtKB-KW"/>
</dbReference>
<dbReference type="GO" id="GO:0008168">
    <property type="term" value="F:methyltransferase activity"/>
    <property type="evidence" value="ECO:0007669"/>
    <property type="project" value="UniProtKB-KW"/>
</dbReference>
<dbReference type="Proteomes" id="UP000824056">
    <property type="component" value="Unassembled WGS sequence"/>
</dbReference>
<sequence>MILRQVKRQELETIHEKTLYVLEHIGVDFEHQELLELFKKRGIKVQGNRVFFSGKDVEEGLSTLLPSFVLKTPYEELKIGEGGQAICSASGARKILEKGQVRDASPEDYVKIRKLDASSPMINLTSSPLTYVRDFPGDRSEVIKGALSLKYSTHPVIMSCFGKKDAEETIQLARDFYDTDEGYYTIGVGNVISPLRYAWEDVEAQLAYTKRNLPVVIACCSIPGMTSPITLGGTIVQNNAEVLAGVLMTQFVNPGAPVVYGNTTYVSNMRKASPVSWGCEEAVFIQYAKAMADFYGVPCRTGGSLSMGKELDYQNGAETAMSLMTSLDVGSDFIFHSFGEMDGLNVFSFEKYVLDEQIMEARKAAEAIDIFSSEDMSLESMEEEGPGGNYLLEEETMELYREEIYYPELYNIENYDEWQRNGRISVEEKAAERVKKRLEEYQAPEYSERQKQILNQALKGFEHL</sequence>